<dbReference type="InterPro" id="IPR051082">
    <property type="entry name" value="Pentapeptide-BTB/POZ_domain"/>
</dbReference>
<evidence type="ECO:0000313" key="2">
    <source>
        <dbReference type="Proteomes" id="UP001143474"/>
    </source>
</evidence>
<keyword evidence="2" id="KW-1185">Reference proteome</keyword>
<protein>
    <recommendedName>
        <fullName evidence="3">Pentapeptide repeat-containing protein</fullName>
    </recommendedName>
</protein>
<dbReference type="Gene3D" id="2.160.20.80">
    <property type="entry name" value="E3 ubiquitin-protein ligase SopA"/>
    <property type="match status" value="2"/>
</dbReference>
<evidence type="ECO:0008006" key="3">
    <source>
        <dbReference type="Google" id="ProtNLM"/>
    </source>
</evidence>
<evidence type="ECO:0000313" key="1">
    <source>
        <dbReference type="EMBL" id="GLK09295.1"/>
    </source>
</evidence>
<reference evidence="1" key="1">
    <citation type="journal article" date="2014" name="Int. J. Syst. Evol. Microbiol.">
        <title>Complete genome sequence of Corynebacterium casei LMG S-19264T (=DSM 44701T), isolated from a smear-ripened cheese.</title>
        <authorList>
            <consortium name="US DOE Joint Genome Institute (JGI-PGF)"/>
            <person name="Walter F."/>
            <person name="Albersmeier A."/>
            <person name="Kalinowski J."/>
            <person name="Ruckert C."/>
        </authorList>
    </citation>
    <scope>NUCLEOTIDE SEQUENCE</scope>
    <source>
        <strain evidence="1">VKM Ac-2007</strain>
    </source>
</reference>
<dbReference type="InterPro" id="IPR001646">
    <property type="entry name" value="5peptide_repeat"/>
</dbReference>
<proteinExistence type="predicted"/>
<accession>A0A9W6MCW9</accession>
<dbReference type="Pfam" id="PF00805">
    <property type="entry name" value="Pentapeptide"/>
    <property type="match status" value="1"/>
</dbReference>
<gene>
    <name evidence="1" type="ORF">GCM10017600_27010</name>
</gene>
<name>A0A9W6MCW9_9ACTN</name>
<dbReference type="PANTHER" id="PTHR14136:SF17">
    <property type="entry name" value="BTB_POZ DOMAIN-CONTAINING PROTEIN KCTD9"/>
    <property type="match status" value="1"/>
</dbReference>
<organism evidence="1 2">
    <name type="scientific">Streptosporangium carneum</name>
    <dbReference type="NCBI Taxonomy" id="47481"/>
    <lineage>
        <taxon>Bacteria</taxon>
        <taxon>Bacillati</taxon>
        <taxon>Actinomycetota</taxon>
        <taxon>Actinomycetes</taxon>
        <taxon>Streptosporangiales</taxon>
        <taxon>Streptosporangiaceae</taxon>
        <taxon>Streptosporangium</taxon>
    </lineage>
</organism>
<comment type="caution">
    <text evidence="1">The sequence shown here is derived from an EMBL/GenBank/DDBJ whole genome shotgun (WGS) entry which is preliminary data.</text>
</comment>
<dbReference type="SUPFAM" id="SSF141571">
    <property type="entry name" value="Pentapeptide repeat-like"/>
    <property type="match status" value="1"/>
</dbReference>
<dbReference type="AlphaFoldDB" id="A0A9W6MCW9"/>
<dbReference type="Proteomes" id="UP001143474">
    <property type="component" value="Unassembled WGS sequence"/>
</dbReference>
<reference evidence="1" key="2">
    <citation type="submission" date="2023-01" db="EMBL/GenBank/DDBJ databases">
        <authorList>
            <person name="Sun Q."/>
            <person name="Evtushenko L."/>
        </authorList>
    </citation>
    <scope>NUCLEOTIDE SEQUENCE</scope>
    <source>
        <strain evidence="1">VKM Ac-2007</strain>
    </source>
</reference>
<dbReference type="PANTHER" id="PTHR14136">
    <property type="entry name" value="BTB_POZ DOMAIN-CONTAINING PROTEIN KCTD9"/>
    <property type="match status" value="1"/>
</dbReference>
<dbReference type="Pfam" id="PF13599">
    <property type="entry name" value="Pentapeptide_4"/>
    <property type="match status" value="1"/>
</dbReference>
<sequence>MVDSGHAKGLCLTAHWIADPRFGRPDIKAVPCAVACLPPVSAEAIPFRNGWRTMTPKRRPVTREELEKAARGRIRLEDVTARDLDLSGAGLARLQADFLDASGADLSGARLAEAHLMDCDFTGARCDRAGFNGVTLFQCGFEDAVGEAVAFYAAHSTMSWWRRASLPRASFGRAHLSHADFREADLEEATFDLADGDATVFRDARLVRASFRGAELPGADFRGADLREADLSLADLTGADFTGAVLDGAVFGGAAVESARFDGDPPVVEPRPPAVDRASAVREYLRRGDARQAVDLYRRGPGRWIWDALDGEDLEPAATGELLRRLLSDDALLVLHHACRTAADLARHEGMALDLVEELSALLSSRTAVHVPEHGGQLRFTMDPGGEAAFALGRLMRHPDTRPTSEEALRAGLHGRAVVTERCAAGLTAQFASECRWAEIGELLSSGGPRVRKGVVFGLERHLADAGGIAKWKEKTRRPPSEDVRAAFSLLEELCAHPDPKLAALAGRRRRSVDWVRGYFTGFAQ</sequence>
<dbReference type="EMBL" id="BSEV01000004">
    <property type="protein sequence ID" value="GLK09295.1"/>
    <property type="molecule type" value="Genomic_DNA"/>
</dbReference>